<gene>
    <name evidence="1" type="ordered locus">AALP_Aa4g122100</name>
</gene>
<reference evidence="2" key="1">
    <citation type="journal article" date="2015" name="Nat. Plants">
        <title>Genome expansion of Arabis alpina linked with retrotransposition and reduced symmetric DNA methylation.</title>
        <authorList>
            <person name="Willing E.M."/>
            <person name="Rawat V."/>
            <person name="Mandakova T."/>
            <person name="Maumus F."/>
            <person name="James G.V."/>
            <person name="Nordstroem K.J."/>
            <person name="Becker C."/>
            <person name="Warthmann N."/>
            <person name="Chica C."/>
            <person name="Szarzynska B."/>
            <person name="Zytnicki M."/>
            <person name="Albani M.C."/>
            <person name="Kiefer C."/>
            <person name="Bergonzi S."/>
            <person name="Castaings L."/>
            <person name="Mateos J.L."/>
            <person name="Berns M.C."/>
            <person name="Bujdoso N."/>
            <person name="Piofczyk T."/>
            <person name="de Lorenzo L."/>
            <person name="Barrero-Sicilia C."/>
            <person name="Mateos I."/>
            <person name="Piednoel M."/>
            <person name="Hagmann J."/>
            <person name="Chen-Min-Tao R."/>
            <person name="Iglesias-Fernandez R."/>
            <person name="Schuster S.C."/>
            <person name="Alonso-Blanco C."/>
            <person name="Roudier F."/>
            <person name="Carbonero P."/>
            <person name="Paz-Ares J."/>
            <person name="Davis S.J."/>
            <person name="Pecinka A."/>
            <person name="Quesneville H."/>
            <person name="Colot V."/>
            <person name="Lysak M.A."/>
            <person name="Weigel D."/>
            <person name="Coupland G."/>
            <person name="Schneeberger K."/>
        </authorList>
    </citation>
    <scope>NUCLEOTIDE SEQUENCE [LARGE SCALE GENOMIC DNA]</scope>
    <source>
        <strain evidence="2">cv. Pajares</strain>
    </source>
</reference>
<accession>A0A087H2R9</accession>
<protein>
    <submittedName>
        <fullName evidence="1">Uncharacterized protein</fullName>
    </submittedName>
</protein>
<dbReference type="EMBL" id="CM002872">
    <property type="protein sequence ID" value="KFK36421.1"/>
    <property type="molecule type" value="Genomic_DNA"/>
</dbReference>
<evidence type="ECO:0000313" key="2">
    <source>
        <dbReference type="Proteomes" id="UP000029120"/>
    </source>
</evidence>
<evidence type="ECO:0000313" key="1">
    <source>
        <dbReference type="EMBL" id="KFK36421.1"/>
    </source>
</evidence>
<dbReference type="Proteomes" id="UP000029120">
    <property type="component" value="Chromosome 4"/>
</dbReference>
<organism evidence="1 2">
    <name type="scientific">Arabis alpina</name>
    <name type="common">Alpine rock-cress</name>
    <dbReference type="NCBI Taxonomy" id="50452"/>
    <lineage>
        <taxon>Eukaryota</taxon>
        <taxon>Viridiplantae</taxon>
        <taxon>Streptophyta</taxon>
        <taxon>Embryophyta</taxon>
        <taxon>Tracheophyta</taxon>
        <taxon>Spermatophyta</taxon>
        <taxon>Magnoliopsida</taxon>
        <taxon>eudicotyledons</taxon>
        <taxon>Gunneridae</taxon>
        <taxon>Pentapetalae</taxon>
        <taxon>rosids</taxon>
        <taxon>malvids</taxon>
        <taxon>Brassicales</taxon>
        <taxon>Brassicaceae</taxon>
        <taxon>Arabideae</taxon>
        <taxon>Arabis</taxon>
    </lineage>
</organism>
<sequence>MTTTSGSRVSLTVVLRWLTASSHPRRSAPPFTSLILVDPTWIYFVDQSCPSRFWRRRCNYSSGMTFVIASRTTYSARSRLYPHRVFEMVSSGLLMGRSLEGVAFAIPSRACHVFSH</sequence>
<dbReference type="Gramene" id="KFK36421">
    <property type="protein sequence ID" value="KFK36421"/>
    <property type="gene ID" value="AALP_AA4G122100"/>
</dbReference>
<keyword evidence="2" id="KW-1185">Reference proteome</keyword>
<dbReference type="AlphaFoldDB" id="A0A087H2R9"/>
<proteinExistence type="predicted"/>
<name>A0A087H2R9_ARAAL</name>